<protein>
    <submittedName>
        <fullName evidence="2">Uncharacterized protein</fullName>
    </submittedName>
</protein>
<accession>A0A0D2KQ52</accession>
<dbReference type="Proteomes" id="UP000054270">
    <property type="component" value="Unassembled WGS sequence"/>
</dbReference>
<dbReference type="AlphaFoldDB" id="A0A0D2KQ52"/>
<feature type="coiled-coil region" evidence="1">
    <location>
        <begin position="35"/>
        <end position="93"/>
    </location>
</feature>
<reference evidence="3" key="1">
    <citation type="submission" date="2014-04" db="EMBL/GenBank/DDBJ databases">
        <title>Evolutionary Origins and Diversification of the Mycorrhizal Mutualists.</title>
        <authorList>
            <consortium name="DOE Joint Genome Institute"/>
            <consortium name="Mycorrhizal Genomics Consortium"/>
            <person name="Kohler A."/>
            <person name="Kuo A."/>
            <person name="Nagy L.G."/>
            <person name="Floudas D."/>
            <person name="Copeland A."/>
            <person name="Barry K.W."/>
            <person name="Cichocki N."/>
            <person name="Veneault-Fourrey C."/>
            <person name="LaButti K."/>
            <person name="Lindquist E.A."/>
            <person name="Lipzen A."/>
            <person name="Lundell T."/>
            <person name="Morin E."/>
            <person name="Murat C."/>
            <person name="Riley R."/>
            <person name="Ohm R."/>
            <person name="Sun H."/>
            <person name="Tunlid A."/>
            <person name="Henrissat B."/>
            <person name="Grigoriev I.V."/>
            <person name="Hibbett D.S."/>
            <person name="Martin F."/>
        </authorList>
    </citation>
    <scope>NUCLEOTIDE SEQUENCE [LARGE SCALE GENOMIC DNA]</scope>
    <source>
        <strain evidence="3">FD-334 SS-4</strain>
    </source>
</reference>
<gene>
    <name evidence="2" type="ORF">HYPSUDRAFT_58080</name>
</gene>
<proteinExistence type="predicted"/>
<evidence type="ECO:0000313" key="3">
    <source>
        <dbReference type="Proteomes" id="UP000054270"/>
    </source>
</evidence>
<keyword evidence="3" id="KW-1185">Reference proteome</keyword>
<evidence type="ECO:0000256" key="1">
    <source>
        <dbReference type="SAM" id="Coils"/>
    </source>
</evidence>
<name>A0A0D2KQ52_HYPSF</name>
<dbReference type="EMBL" id="KN817616">
    <property type="protein sequence ID" value="KJA16732.1"/>
    <property type="molecule type" value="Genomic_DNA"/>
</dbReference>
<keyword evidence="1" id="KW-0175">Coiled coil</keyword>
<organism evidence="2 3">
    <name type="scientific">Hypholoma sublateritium (strain FD-334 SS-4)</name>
    <dbReference type="NCBI Taxonomy" id="945553"/>
    <lineage>
        <taxon>Eukaryota</taxon>
        <taxon>Fungi</taxon>
        <taxon>Dikarya</taxon>
        <taxon>Basidiomycota</taxon>
        <taxon>Agaricomycotina</taxon>
        <taxon>Agaricomycetes</taxon>
        <taxon>Agaricomycetidae</taxon>
        <taxon>Agaricales</taxon>
        <taxon>Agaricineae</taxon>
        <taxon>Strophariaceae</taxon>
        <taxon>Hypholoma</taxon>
    </lineage>
</organism>
<evidence type="ECO:0000313" key="2">
    <source>
        <dbReference type="EMBL" id="KJA16732.1"/>
    </source>
</evidence>
<sequence length="137" mass="15140">MTNLNDTPPSELSDDAIIGLTQHVHMIMDKHVLVLERAEQTTSTLVNQLLKAQADNNALTVKLREADQLSAKLRESEEARDKALERCKKAVDELVSTKLEFREFMVEHNSCHAPAASGTIQIGNKSVVENIPGPLVK</sequence>